<organism evidence="7 8">
    <name type="scientific">Erythranthe guttata</name>
    <name type="common">Yellow monkey flower</name>
    <name type="synonym">Mimulus guttatus</name>
    <dbReference type="NCBI Taxonomy" id="4155"/>
    <lineage>
        <taxon>Eukaryota</taxon>
        <taxon>Viridiplantae</taxon>
        <taxon>Streptophyta</taxon>
        <taxon>Embryophyta</taxon>
        <taxon>Tracheophyta</taxon>
        <taxon>Spermatophyta</taxon>
        <taxon>Magnoliopsida</taxon>
        <taxon>eudicotyledons</taxon>
        <taxon>Gunneridae</taxon>
        <taxon>Pentapetalae</taxon>
        <taxon>asterids</taxon>
        <taxon>lamiids</taxon>
        <taxon>Lamiales</taxon>
        <taxon>Phrymaceae</taxon>
        <taxon>Erythranthe</taxon>
    </lineage>
</organism>
<accession>A0A022Q1C9</accession>
<evidence type="ECO:0000256" key="1">
    <source>
        <dbReference type="ARBA" id="ARBA00004123"/>
    </source>
</evidence>
<dbReference type="InterPro" id="IPR040462">
    <property type="entry name" value="EARLY_FLOWERING_4"/>
</dbReference>
<dbReference type="Pfam" id="PF07011">
    <property type="entry name" value="Elf4"/>
    <property type="match status" value="1"/>
</dbReference>
<feature type="region of interest" description="Disordered" evidence="5">
    <location>
        <begin position="1"/>
        <end position="48"/>
    </location>
</feature>
<comment type="subcellular location">
    <subcellularLocation>
        <location evidence="1">Nucleus</location>
    </subcellularLocation>
</comment>
<dbReference type="GO" id="GO:0042753">
    <property type="term" value="P:positive regulation of circadian rhythm"/>
    <property type="evidence" value="ECO:0007669"/>
    <property type="project" value="InterPro"/>
</dbReference>
<dbReference type="eggNOG" id="ENOG502S43Z">
    <property type="taxonomic scope" value="Eukaryota"/>
</dbReference>
<dbReference type="PhylomeDB" id="A0A022Q1C9"/>
<dbReference type="AlphaFoldDB" id="A0A022Q1C9"/>
<evidence type="ECO:0000256" key="4">
    <source>
        <dbReference type="ARBA" id="ARBA00023242"/>
    </source>
</evidence>
<keyword evidence="8" id="KW-1185">Reference proteome</keyword>
<feature type="domain" description="Protein EARLY FLOWERING 4" evidence="6">
    <location>
        <begin position="47"/>
        <end position="123"/>
    </location>
</feature>
<evidence type="ECO:0000313" key="8">
    <source>
        <dbReference type="Proteomes" id="UP000030748"/>
    </source>
</evidence>
<dbReference type="GO" id="GO:0009649">
    <property type="term" value="P:entrainment of circadian clock"/>
    <property type="evidence" value="ECO:0000318"/>
    <property type="project" value="GO_Central"/>
</dbReference>
<evidence type="ECO:0000256" key="2">
    <source>
        <dbReference type="ARBA" id="ARBA00009514"/>
    </source>
</evidence>
<evidence type="ECO:0000256" key="3">
    <source>
        <dbReference type="ARBA" id="ARBA00023108"/>
    </source>
</evidence>
<dbReference type="InterPro" id="IPR009741">
    <property type="entry name" value="EARLY_FLOWERING_4_dom"/>
</dbReference>
<comment type="similarity">
    <text evidence="2">Belongs to the EARLY FLOWERING 4 family.</text>
</comment>
<evidence type="ECO:0000259" key="6">
    <source>
        <dbReference type="Pfam" id="PF07011"/>
    </source>
</evidence>
<dbReference type="GO" id="GO:0005634">
    <property type="term" value="C:nucleus"/>
    <property type="evidence" value="ECO:0000318"/>
    <property type="project" value="GO_Central"/>
</dbReference>
<reference evidence="7 8" key="1">
    <citation type="journal article" date="2013" name="Proc. Natl. Acad. Sci. U.S.A.">
        <title>Fine-scale variation in meiotic recombination in Mimulus inferred from population shotgun sequencing.</title>
        <authorList>
            <person name="Hellsten U."/>
            <person name="Wright K.M."/>
            <person name="Jenkins J."/>
            <person name="Shu S."/>
            <person name="Yuan Y."/>
            <person name="Wessler S.R."/>
            <person name="Schmutz J."/>
            <person name="Willis J.H."/>
            <person name="Rokhsar D.S."/>
        </authorList>
    </citation>
    <scope>NUCLEOTIDE SEQUENCE [LARGE SCALE GENOMIC DNA]</scope>
    <source>
        <strain evidence="8">cv. DUN x IM62</strain>
    </source>
</reference>
<dbReference type="GO" id="GO:0048511">
    <property type="term" value="P:rhythmic process"/>
    <property type="evidence" value="ECO:0007669"/>
    <property type="project" value="UniProtKB-KW"/>
</dbReference>
<dbReference type="PANTHER" id="PTHR33469:SF5">
    <property type="entry name" value="PROTEIN EARLY FLOWERING 4"/>
    <property type="match status" value="1"/>
</dbReference>
<gene>
    <name evidence="7" type="ORF">MIMGU_mgv1a015987mg</name>
</gene>
<keyword evidence="4" id="KW-0539">Nucleus</keyword>
<evidence type="ECO:0000313" key="7">
    <source>
        <dbReference type="EMBL" id="EYU22352.1"/>
    </source>
</evidence>
<feature type="compositionally biased region" description="Low complexity" evidence="5">
    <location>
        <begin position="12"/>
        <end position="26"/>
    </location>
</feature>
<dbReference type="STRING" id="4155.A0A022Q1C9"/>
<proteinExistence type="inferred from homology"/>
<dbReference type="PANTHER" id="PTHR33469">
    <property type="entry name" value="PROTEIN ELF4-LIKE 4"/>
    <property type="match status" value="1"/>
</dbReference>
<dbReference type="EMBL" id="KI632205">
    <property type="protein sequence ID" value="EYU22352.1"/>
    <property type="molecule type" value="Genomic_DNA"/>
</dbReference>
<protein>
    <recommendedName>
        <fullName evidence="6">Protein EARLY FLOWERING 4 domain-containing protein</fullName>
    </recommendedName>
</protein>
<name>A0A022Q1C9_ERYGU</name>
<keyword evidence="3" id="KW-0090">Biological rhythms</keyword>
<sequence length="139" mass="15417">MDNYTSNKRRLSLNSNTTTTATTLPLLPVPEHNEIDGGEQSFQEGGDPGVWEAFTENFRRVQTVLDRNRVLIQKVNENHQSKIHENIAKNVGLIQEINGNINKVVSLYSELSAHFSTAVVHHTSATAGNSNSPPPKEKQ</sequence>
<evidence type="ECO:0000256" key="5">
    <source>
        <dbReference type="SAM" id="MobiDB-lite"/>
    </source>
</evidence>
<dbReference type="Proteomes" id="UP000030748">
    <property type="component" value="Unassembled WGS sequence"/>
</dbReference>